<evidence type="ECO:0000313" key="2">
    <source>
        <dbReference type="Proteomes" id="UP000789920"/>
    </source>
</evidence>
<dbReference type="EMBL" id="CAJVQC010171921">
    <property type="protein sequence ID" value="CAG8850649.1"/>
    <property type="molecule type" value="Genomic_DNA"/>
</dbReference>
<name>A0ACA9T073_9GLOM</name>
<keyword evidence="2" id="KW-1185">Reference proteome</keyword>
<feature type="non-terminal residue" evidence="1">
    <location>
        <position position="1"/>
    </location>
</feature>
<reference evidence="1" key="1">
    <citation type="submission" date="2021-06" db="EMBL/GenBank/DDBJ databases">
        <authorList>
            <person name="Kallberg Y."/>
            <person name="Tangrot J."/>
            <person name="Rosling A."/>
        </authorList>
    </citation>
    <scope>NUCLEOTIDE SEQUENCE</scope>
    <source>
        <strain evidence="1">MA461A</strain>
    </source>
</reference>
<proteinExistence type="predicted"/>
<sequence>YYSMGENEFDSTSTFGGDAGIQSPTTAMTSNRSSMARIDQLINIDLSEDNTGNYRNTDVQDFTEPARRSSAFLDYPDDFYRYYMELGIVSENVEHETIQRPAATFNIRDYY</sequence>
<gene>
    <name evidence="1" type="ORF">RPERSI_LOCUS36193</name>
</gene>
<dbReference type="Proteomes" id="UP000789920">
    <property type="component" value="Unassembled WGS sequence"/>
</dbReference>
<accession>A0ACA9T073</accession>
<protein>
    <submittedName>
        <fullName evidence="1">9551_t:CDS:1</fullName>
    </submittedName>
</protein>
<comment type="caution">
    <text evidence="1">The sequence shown here is derived from an EMBL/GenBank/DDBJ whole genome shotgun (WGS) entry which is preliminary data.</text>
</comment>
<evidence type="ECO:0000313" key="1">
    <source>
        <dbReference type="EMBL" id="CAG8850649.1"/>
    </source>
</evidence>
<organism evidence="1 2">
    <name type="scientific">Racocetra persica</name>
    <dbReference type="NCBI Taxonomy" id="160502"/>
    <lineage>
        <taxon>Eukaryota</taxon>
        <taxon>Fungi</taxon>
        <taxon>Fungi incertae sedis</taxon>
        <taxon>Mucoromycota</taxon>
        <taxon>Glomeromycotina</taxon>
        <taxon>Glomeromycetes</taxon>
        <taxon>Diversisporales</taxon>
        <taxon>Gigasporaceae</taxon>
        <taxon>Racocetra</taxon>
    </lineage>
</organism>